<dbReference type="InterPro" id="IPR015058">
    <property type="entry name" value="DUF1878"/>
</dbReference>
<comment type="caution">
    <text evidence="1">The sequence shown here is derived from an EMBL/GenBank/DDBJ whole genome shotgun (WGS) entry which is preliminary data.</text>
</comment>
<keyword evidence="2" id="KW-1185">Reference proteome</keyword>
<dbReference type="Gene3D" id="1.10.3750.10">
    <property type="entry name" value="YhaI-like"/>
    <property type="match status" value="1"/>
</dbReference>
<dbReference type="RefSeq" id="WP_121134826.1">
    <property type="nucleotide sequence ID" value="NZ_JBHUFK010000019.1"/>
</dbReference>
<evidence type="ECO:0000313" key="2">
    <source>
        <dbReference type="Proteomes" id="UP000281813"/>
    </source>
</evidence>
<dbReference type="Proteomes" id="UP000281813">
    <property type="component" value="Unassembled WGS sequence"/>
</dbReference>
<proteinExistence type="predicted"/>
<dbReference type="InterPro" id="IPR035945">
    <property type="entry name" value="YhaI-like_sf"/>
</dbReference>
<gene>
    <name evidence="1" type="ORF">D8M05_19825</name>
</gene>
<dbReference type="EMBL" id="RBZO01000065">
    <property type="protein sequence ID" value="RKQ11311.1"/>
    <property type="molecule type" value="Genomic_DNA"/>
</dbReference>
<dbReference type="SUPFAM" id="SSF109915">
    <property type="entry name" value="Hypothetical protein YhaI"/>
    <property type="match status" value="1"/>
</dbReference>
<sequence>MNIEKEIVQLKYQIKLLKFMVNEDDFPFFMYALDHDFEESQVNALLKVLSAFKYRLNKAKDNTYGNSFHESIKEDESLKLLLKTYQIEVHDIYKNALPNIAEFRDYLNSIFADKEINSKHLLMSLKKQSIHKNLCEDLLNQLEEL</sequence>
<accession>A0A494YR30</accession>
<name>A0A494YR30_9BACI</name>
<organism evidence="1 2">
    <name type="scientific">Oceanobacillus bengalensis</name>
    <dbReference type="NCBI Taxonomy" id="1435466"/>
    <lineage>
        <taxon>Bacteria</taxon>
        <taxon>Bacillati</taxon>
        <taxon>Bacillota</taxon>
        <taxon>Bacilli</taxon>
        <taxon>Bacillales</taxon>
        <taxon>Bacillaceae</taxon>
        <taxon>Oceanobacillus</taxon>
    </lineage>
</organism>
<protein>
    <submittedName>
        <fullName evidence="1">DUF1878 family protein</fullName>
    </submittedName>
</protein>
<dbReference type="AlphaFoldDB" id="A0A494YR30"/>
<dbReference type="OrthoDB" id="2909391at2"/>
<dbReference type="Pfam" id="PF08963">
    <property type="entry name" value="DUF1878"/>
    <property type="match status" value="1"/>
</dbReference>
<evidence type="ECO:0000313" key="1">
    <source>
        <dbReference type="EMBL" id="RKQ11311.1"/>
    </source>
</evidence>
<reference evidence="1 2" key="1">
    <citation type="journal article" date="2015" name="Antonie Van Leeuwenhoek">
        <title>Oceanobacillus bengalensis sp. nov., a bacterium isolated from seawater of the Bay of Bengal.</title>
        <authorList>
            <person name="Yongchang O."/>
            <person name="Xiang W."/>
            <person name="Wang G."/>
        </authorList>
    </citation>
    <scope>NUCLEOTIDE SEQUENCE [LARGE SCALE GENOMIC DNA]</scope>
    <source>
        <strain evidence="1 2">MCCC 1K00260</strain>
    </source>
</reference>